<name>A0AAD9JT89_RIDPI</name>
<sequence length="194" mass="23173">MSDHVNMLVDEKIILKWVEWFGVADSHHLRRRGYTWPPYINNSTWIEKHLQNNPQGIYNVCLLSSYSLQVNYPNVFDKREECGYIEWLLRRMFVVPAGRKTRLSARRRRNFTRSKRRAVDEEEKKLKVKDEQLKTEREKVGEDRNKLLLEIQRMTEVNKIRASRVKLDIGGHVYTTLTLSLTRDKDSMLVAMFF</sequence>
<comment type="caution">
    <text evidence="1">The sequence shown here is derived from an EMBL/GenBank/DDBJ whole genome shotgun (WGS) entry which is preliminary data.</text>
</comment>
<reference evidence="1" key="1">
    <citation type="journal article" date="2023" name="Mol. Biol. Evol.">
        <title>Third-Generation Sequencing Reveals the Adaptive Role of the Epigenome in Three Deep-Sea Polychaetes.</title>
        <authorList>
            <person name="Perez M."/>
            <person name="Aroh O."/>
            <person name="Sun Y."/>
            <person name="Lan Y."/>
            <person name="Juniper S.K."/>
            <person name="Young C.R."/>
            <person name="Angers B."/>
            <person name="Qian P.Y."/>
        </authorList>
    </citation>
    <scope>NUCLEOTIDE SEQUENCE</scope>
    <source>
        <strain evidence="1">R07B-5</strain>
    </source>
</reference>
<keyword evidence="2" id="KW-1185">Reference proteome</keyword>
<evidence type="ECO:0000313" key="1">
    <source>
        <dbReference type="EMBL" id="KAK2158729.1"/>
    </source>
</evidence>
<dbReference type="AlphaFoldDB" id="A0AAD9JT89"/>
<dbReference type="InterPro" id="IPR011333">
    <property type="entry name" value="SKP1/BTB/POZ_sf"/>
</dbReference>
<organism evidence="1 2">
    <name type="scientific">Ridgeia piscesae</name>
    <name type="common">Tubeworm</name>
    <dbReference type="NCBI Taxonomy" id="27915"/>
    <lineage>
        <taxon>Eukaryota</taxon>
        <taxon>Metazoa</taxon>
        <taxon>Spiralia</taxon>
        <taxon>Lophotrochozoa</taxon>
        <taxon>Annelida</taxon>
        <taxon>Polychaeta</taxon>
        <taxon>Sedentaria</taxon>
        <taxon>Canalipalpata</taxon>
        <taxon>Sabellida</taxon>
        <taxon>Siboglinidae</taxon>
        <taxon>Ridgeia</taxon>
    </lineage>
</organism>
<dbReference type="EMBL" id="JAODUO010001774">
    <property type="protein sequence ID" value="KAK2158729.1"/>
    <property type="molecule type" value="Genomic_DNA"/>
</dbReference>
<proteinExistence type="predicted"/>
<evidence type="ECO:0000313" key="2">
    <source>
        <dbReference type="Proteomes" id="UP001209878"/>
    </source>
</evidence>
<dbReference type="Proteomes" id="UP001209878">
    <property type="component" value="Unassembled WGS sequence"/>
</dbReference>
<protein>
    <submittedName>
        <fullName evidence="1">Uncharacterized protein</fullName>
    </submittedName>
</protein>
<dbReference type="Gene3D" id="3.30.710.10">
    <property type="entry name" value="Potassium Channel Kv1.1, Chain A"/>
    <property type="match status" value="1"/>
</dbReference>
<gene>
    <name evidence="1" type="ORF">NP493_1773g00032</name>
</gene>
<accession>A0AAD9JT89</accession>